<evidence type="ECO:0000256" key="2">
    <source>
        <dbReference type="SAM" id="Phobius"/>
    </source>
</evidence>
<protein>
    <recommendedName>
        <fullName evidence="5">Transmembrane protein</fullName>
    </recommendedName>
</protein>
<proteinExistence type="predicted"/>
<organism evidence="3 4">
    <name type="scientific">Rosistilla carotiformis</name>
    <dbReference type="NCBI Taxonomy" id="2528017"/>
    <lineage>
        <taxon>Bacteria</taxon>
        <taxon>Pseudomonadati</taxon>
        <taxon>Planctomycetota</taxon>
        <taxon>Planctomycetia</taxon>
        <taxon>Pirellulales</taxon>
        <taxon>Pirellulaceae</taxon>
        <taxon>Rosistilla</taxon>
    </lineage>
</organism>
<dbReference type="InterPro" id="IPR029062">
    <property type="entry name" value="Class_I_gatase-like"/>
</dbReference>
<feature type="compositionally biased region" description="Acidic residues" evidence="1">
    <location>
        <begin position="814"/>
        <end position="825"/>
    </location>
</feature>
<accession>A0A518JWF1</accession>
<feature type="transmembrane region" description="Helical" evidence="2">
    <location>
        <begin position="529"/>
        <end position="547"/>
    </location>
</feature>
<evidence type="ECO:0000313" key="4">
    <source>
        <dbReference type="Proteomes" id="UP000315082"/>
    </source>
</evidence>
<keyword evidence="2" id="KW-1133">Transmembrane helix</keyword>
<dbReference type="Gene3D" id="3.40.50.880">
    <property type="match status" value="1"/>
</dbReference>
<evidence type="ECO:0008006" key="5">
    <source>
        <dbReference type="Google" id="ProtNLM"/>
    </source>
</evidence>
<keyword evidence="2" id="KW-0472">Membrane</keyword>
<sequence>MYVSSVSPTRGCDKDSELSKLFSQPSQGQRRPASFRIFSLGMLLLFLPVVGCDGCRQSGDPDLEDKPTEPEIAVGILRTMPTHADSPVSFVKPAHWAAAYQDLKATRQDHRGALVTESLALDRSRLPVGNTDYSFVFSRPAALAKGQQKRFDLQLYMPQLSEPAQRGMLLQSSFSSRQGTLFEGLQSRINAMPAHQYFFVVLTSRPAEFAYIGDDDWQRMRSDELGDAEQNVHYRMVAPSTDGVIPLPDSFLQWTSIAYLLWDDLDPEALTADQQQALLDWVAWGGRVIVNGPAAAPGFRGTPLEALLPIQATGRTELTGAELAPLVRQWQIPSASDDAAAADALPTTIDALDAIDSMPAAGGEMLPSARAVDGTNALVIEKSSGVGNVVITRFDLTSGWLRKWNHAAGFYNGALLRRPARDFLPLDFGVQTVFADGLEKQTRNSQLVSGLRILSRDMTALSANAAAIEGSLANKPAATAWTSERYDPNVAGGVGAWNEKSGMSTVARNLLQQAAGIEIPPARFVARSLVWYLVILVPLNYIVFRLLGRLEWAWVAVPVIAAGGAIWVARQAQLDIGFARSRSEISLLEMQANHDRGHLTRYLALYNSLSTTYDAAFDTREALLTPVAMGASPRGVVERQIQFRTGFRAGVQVQGISVPSNKTQLLHTEQMVSLGGTLSLADDNATLRNDTSFEFEDVSVVRRGDEGQLEAAPLGPLQAGESVRLKFQAIEGLVPLGANVSDEATELMRLVLGESLLPAGEVRLVGRVATALPGCEITPSASQVQAETVLHATLRHRPLPPARPDVRMRPPVEVDAEDFSEPPKE</sequence>
<feature type="region of interest" description="Disordered" evidence="1">
    <location>
        <begin position="1"/>
        <end position="27"/>
    </location>
</feature>
<evidence type="ECO:0000256" key="1">
    <source>
        <dbReference type="SAM" id="MobiDB-lite"/>
    </source>
</evidence>
<name>A0A518JWF1_9BACT</name>
<feature type="region of interest" description="Disordered" evidence="1">
    <location>
        <begin position="797"/>
        <end position="825"/>
    </location>
</feature>
<gene>
    <name evidence="3" type="ORF">Poly24_35880</name>
</gene>
<dbReference type="SUPFAM" id="SSF52317">
    <property type="entry name" value="Class I glutamine amidotransferase-like"/>
    <property type="match status" value="1"/>
</dbReference>
<dbReference type="EMBL" id="CP036348">
    <property type="protein sequence ID" value="QDV69870.1"/>
    <property type="molecule type" value="Genomic_DNA"/>
</dbReference>
<dbReference type="AlphaFoldDB" id="A0A518JWF1"/>
<reference evidence="3 4" key="1">
    <citation type="submission" date="2019-02" db="EMBL/GenBank/DDBJ databases">
        <title>Deep-cultivation of Planctomycetes and their phenomic and genomic characterization uncovers novel biology.</title>
        <authorList>
            <person name="Wiegand S."/>
            <person name="Jogler M."/>
            <person name="Boedeker C."/>
            <person name="Pinto D."/>
            <person name="Vollmers J."/>
            <person name="Rivas-Marin E."/>
            <person name="Kohn T."/>
            <person name="Peeters S.H."/>
            <person name="Heuer A."/>
            <person name="Rast P."/>
            <person name="Oberbeckmann S."/>
            <person name="Bunk B."/>
            <person name="Jeske O."/>
            <person name="Meyerdierks A."/>
            <person name="Storesund J.E."/>
            <person name="Kallscheuer N."/>
            <person name="Luecker S."/>
            <person name="Lage O.M."/>
            <person name="Pohl T."/>
            <person name="Merkel B.J."/>
            <person name="Hornburger P."/>
            <person name="Mueller R.-W."/>
            <person name="Bruemmer F."/>
            <person name="Labrenz M."/>
            <person name="Spormann A.M."/>
            <person name="Op den Camp H."/>
            <person name="Overmann J."/>
            <person name="Amann R."/>
            <person name="Jetten M.S.M."/>
            <person name="Mascher T."/>
            <person name="Medema M.H."/>
            <person name="Devos D.P."/>
            <person name="Kaster A.-K."/>
            <person name="Ovreas L."/>
            <person name="Rohde M."/>
            <person name="Galperin M.Y."/>
            <person name="Jogler C."/>
        </authorList>
    </citation>
    <scope>NUCLEOTIDE SEQUENCE [LARGE SCALE GENOMIC DNA]</scope>
    <source>
        <strain evidence="3 4">Poly24</strain>
    </source>
</reference>
<keyword evidence="4" id="KW-1185">Reference proteome</keyword>
<evidence type="ECO:0000313" key="3">
    <source>
        <dbReference type="EMBL" id="QDV69870.1"/>
    </source>
</evidence>
<feature type="transmembrane region" description="Helical" evidence="2">
    <location>
        <begin position="552"/>
        <end position="569"/>
    </location>
</feature>
<dbReference type="Proteomes" id="UP000315082">
    <property type="component" value="Chromosome"/>
</dbReference>
<keyword evidence="2" id="KW-0812">Transmembrane</keyword>
<dbReference type="KEGG" id="rcf:Poly24_35880"/>